<sequence length="45" mass="5051">MSMSKAASPICVNYFLMTIPWSMSYWAILGLNLSTVQIQEPSIVK</sequence>
<feature type="transmembrane region" description="Helical" evidence="1">
    <location>
        <begin position="12"/>
        <end position="33"/>
    </location>
</feature>
<dbReference type="Proteomes" id="UP000177625">
    <property type="component" value="Unassembled WGS sequence"/>
</dbReference>
<keyword evidence="1" id="KW-0472">Membrane</keyword>
<keyword evidence="1" id="KW-0812">Transmembrane</keyword>
<evidence type="ECO:0000313" key="3">
    <source>
        <dbReference type="Proteomes" id="UP000177625"/>
    </source>
</evidence>
<dbReference type="AlphaFoldDB" id="A0A1E1M8N4"/>
<proteinExistence type="predicted"/>
<gene>
    <name evidence="2" type="ORF">RSE6_05775</name>
</gene>
<keyword evidence="3" id="KW-1185">Reference proteome</keyword>
<evidence type="ECO:0000313" key="2">
    <source>
        <dbReference type="EMBL" id="CZT45463.1"/>
    </source>
</evidence>
<organism evidence="2 3">
    <name type="scientific">Rhynchosporium secalis</name>
    <name type="common">Barley scald fungus</name>
    <dbReference type="NCBI Taxonomy" id="38038"/>
    <lineage>
        <taxon>Eukaryota</taxon>
        <taxon>Fungi</taxon>
        <taxon>Dikarya</taxon>
        <taxon>Ascomycota</taxon>
        <taxon>Pezizomycotina</taxon>
        <taxon>Leotiomycetes</taxon>
        <taxon>Helotiales</taxon>
        <taxon>Ploettnerulaceae</taxon>
        <taxon>Rhynchosporium</taxon>
    </lineage>
</organism>
<evidence type="ECO:0000256" key="1">
    <source>
        <dbReference type="SAM" id="Phobius"/>
    </source>
</evidence>
<name>A0A1E1M8N4_RHYSE</name>
<dbReference type="EMBL" id="FJVC01000214">
    <property type="protein sequence ID" value="CZT45463.1"/>
    <property type="molecule type" value="Genomic_DNA"/>
</dbReference>
<keyword evidence="1" id="KW-1133">Transmembrane helix</keyword>
<protein>
    <submittedName>
        <fullName evidence="2">Uncharacterized protein</fullName>
    </submittedName>
</protein>
<reference evidence="3" key="1">
    <citation type="submission" date="2016-03" db="EMBL/GenBank/DDBJ databases">
        <authorList>
            <person name="Guldener U."/>
        </authorList>
    </citation>
    <scope>NUCLEOTIDE SEQUENCE [LARGE SCALE GENOMIC DNA]</scope>
</reference>
<accession>A0A1E1M8N4</accession>